<feature type="compositionally biased region" description="Low complexity" evidence="12">
    <location>
        <begin position="34"/>
        <end position="51"/>
    </location>
</feature>
<sequence length="2411" mass="266683">MAKTRSGGQQKEADSSRPKSRAAAQKVKAKITKSSTASGSTSNGGSRSRNTPSNAKDARNSVTSGSEAADSINLRRSSREPPTKRTSVSSSTTTGSRKSGRLANQSPPFSPGEKKSERAEKKRPRSPVRKSDRVEKNRASSSSGFKSPNKSPSPVATAKSTKKAKIEKKIVGIDAKSKSGRNKMDTEIGSSKSKKRMTGRSYRAFFKQSAKNLKIPDPARMQEEEDEEEEEEENCSDARASDNDEDGVDNCHELKGDQAHTQYNGSLKGAGEGSSSGSEKVPDLSVEIDSRSKLGSSTMRQPSKCSDSDDHIEKESDFEGDRSDISESDKVKLRTPELVDTDTDAGSPATGFSPESKDNSEANAKMPADMDAGSPTTGFSLESKDIPEANVKMPADSLSSEALLNKQEAFGADATSPSGTKIKNLDRCLECPKPLRVKDLQAQDNCICSTKAKPDLTSSFSERLSVEVSGHVGIPEGHSMSANVKELLMDKVGPHACVVCKNPGTLLCCDGKGCKRSFHLSCLDPPLQTIPPGVWLCIPCIKKKIQFGVYSVTEGVESLWDVKEGMQNSKHYFVKYKSLAHVYNRWIPESEILSEAPEVVAKFNRRYQKEKITRWRQEWTEPHRLLMKRQLMPKKLANEFFNGLADKVSYCNAEWLVKWRDLGYEHATWELETSHFLQTAEGLMLIKDYEARHGEAKKASDLSKASKALQFKQNPFHKLQKLPNGCPANLDNDHLNAVNRLREFWHKSHNAVFIDGQERVIKTILFILSLLPHAYRPFLIISTAASISLWENKFERLAPSINVVVYNGSKDVRKMIRTLEFYEQGGCIMFQVLLSHPDAVIEDFHSVESISWEAIIVDECQNSRVSKNLEHLKSLASDIRMLLLSAPLKDNLAEHINLLSFLDPGGKRTCLDSSKFDSSDTVGSLAILKERLARYIAYERKSDSSKFLEYWVPVRLSDVQLELYCATLISNLLPLRSYTKTDSVGALRDILISLRKCCDHPYIVDQSLQSSLTKNHPVGEILDIGVNASGKLLLLDKTLREIQKRKLRVLILFQSVGGAGRNPIGDFLDDFLRQRFGADSYERVDSGLLMSKKQAAMSKFNNKENGRFVFLIENHACLPSIKLSSVDAIIIYDSDWNPLNDLRALQKISIEPQSKQVVVFRLYSSCTVEEKVLILAKQDMLLGTNIQSISPTVSHALLSWGASYLFSKLDALHQNNDLNKFADASTDKLFLDEVVGDLLAKLSNQAEAFSERKSSVLVKAHLSGMSYSRNITLVGEKEGISSMDKDPPKFWSNLLEGRYPSWQYISEQSPRSRRKVQDLDESAKLPAAENEEIKRKRKKVASETIDPKSLQGWLQDKRKEVTDSTDVMSRENSTPSTGSGRQSFSPQWKEVVIPSRRSSKAELTGNQGGLESGSLASWAPTYDDMDAHKSPTVQSEGREKLWNAQRSLHLLLKPELSNLCGILRLPEDVKSKAEVFLGYVMNNHQVSQESKAVLQAFKISLCWRAASLLKHKLDRKESLALAKKYLNYECNEELAKSVYDKLRILKKKFSHQVGALSNQDCTNSLENRQSVSRNENITKESATEVSSDPTACNQGELEDGEFQEKEQVSVHETHGEIHQHIGSLKDELLKKRIDLIDKVYSRRAEEILLKQQREISDFYRHMKKVEMSLNRAHQLDLEITNSSISDPLVRNNKIRLLDEEFSKIMSAFEEHVNSERKKLEALQLATRETERERKNNWIEKAKAHKLDDSFDSISLPDSGFIAEEFRWVDEQAVSSDVLRDSGIYCPSSIPSSEKEVMPEQIPVETGNTASEGNIANRVESAEPTGEFVDAVTTVASGEARHTNTETEISDFQACNINLARRVSDDRSMSLGIEPGVDLEPNRSADNSEVTNLMYSSLRTSGDFTLTARVSSSSGCENDTSTNQEPSSDRCEIETIEGGRAPATSFSPQILVSVQNTSTVLPVHTDPSNNIATSTAACRRIVEPSTVIHDSVQPVQQLPAAAAATLTGQPNNPPTSCSNIAPERTHPEAPSTDRPEMESRPPQLFPMSQLVLSQGINPEPLKNELTRIRLHVETLTKLHEDKKMQLKLESEQEIEKIRKKYETLLQDEDSRFRQQQKVLGGFYDKVLVHQSLAEEFRAKFIDNRRQTAESSQGQNQGSQSLQQLPQVSSQQQLAQRPSSASATASASAALSGPIPPTRPSTSLASNRYRVPPSPISSTTSTPAVRPPSTIPLAPPIPVVHPAPTTSTPPNSLVRAANSVLPTNMVRSQFSSIFSSHGGTGQVRSAPPHLSRFRPASSSAASFPQNTGIVANQQQVSTSLTSSSLHPPAISYSGIFQPAGLGTLQVSHSTSPSANLPLGNNVNIGAVPQTTAAAGPALDNWLMSNMRVSNNQSLMNVGRSEAAADVVCISDEE</sequence>
<dbReference type="GO" id="GO:0003682">
    <property type="term" value="F:chromatin binding"/>
    <property type="evidence" value="ECO:0007669"/>
    <property type="project" value="TreeGrafter"/>
</dbReference>
<dbReference type="GO" id="GO:0140658">
    <property type="term" value="F:ATP-dependent chromatin remodeler activity"/>
    <property type="evidence" value="ECO:0007669"/>
    <property type="project" value="TreeGrafter"/>
</dbReference>
<dbReference type="InterPro" id="IPR023780">
    <property type="entry name" value="Chromo_domain"/>
</dbReference>
<keyword evidence="4" id="KW-0547">Nucleotide-binding</keyword>
<feature type="region of interest" description="Disordered" evidence="12">
    <location>
        <begin position="2004"/>
        <end position="2040"/>
    </location>
</feature>
<feature type="region of interest" description="Disordered" evidence="12">
    <location>
        <begin position="1910"/>
        <end position="1930"/>
    </location>
</feature>
<dbReference type="InterPro" id="IPR027417">
    <property type="entry name" value="P-loop_NTPase"/>
</dbReference>
<feature type="compositionally biased region" description="Basic and acidic residues" evidence="12">
    <location>
        <begin position="306"/>
        <end position="337"/>
    </location>
</feature>
<feature type="compositionally biased region" description="Basic and acidic residues" evidence="12">
    <location>
        <begin position="249"/>
        <end position="258"/>
    </location>
</feature>
<dbReference type="InterPro" id="IPR019787">
    <property type="entry name" value="Znf_PHD-finger"/>
</dbReference>
<keyword evidence="6" id="KW-0378">Hydrolase</keyword>
<keyword evidence="3" id="KW-0677">Repeat</keyword>
<name>A0A6P5H2K3_ANACO</name>
<dbReference type="InterPro" id="IPR000953">
    <property type="entry name" value="Chromo/chromo_shadow_dom"/>
</dbReference>
<dbReference type="GO" id="GO:0000785">
    <property type="term" value="C:chromatin"/>
    <property type="evidence" value="ECO:0007669"/>
    <property type="project" value="TreeGrafter"/>
</dbReference>
<proteinExistence type="predicted"/>
<dbReference type="InterPro" id="IPR016197">
    <property type="entry name" value="Chromo-like_dom_sf"/>
</dbReference>
<dbReference type="InterPro" id="IPR014001">
    <property type="entry name" value="Helicase_ATP-bd"/>
</dbReference>
<feature type="compositionally biased region" description="Basic and acidic residues" evidence="12">
    <location>
        <begin position="167"/>
        <end position="186"/>
    </location>
</feature>
<evidence type="ECO:0000313" key="17">
    <source>
        <dbReference type="Proteomes" id="UP000515123"/>
    </source>
</evidence>
<keyword evidence="2" id="KW-0479">Metal-binding</keyword>
<evidence type="ECO:0000259" key="15">
    <source>
        <dbReference type="PROSITE" id="PS51192"/>
    </source>
</evidence>
<feature type="compositionally biased region" description="Low complexity" evidence="12">
    <location>
        <begin position="2149"/>
        <end position="2190"/>
    </location>
</feature>
<dbReference type="Gene3D" id="3.40.50.10810">
    <property type="entry name" value="Tandem AAA-ATPase domain"/>
    <property type="match status" value="1"/>
</dbReference>
<dbReference type="Gene3D" id="6.10.250.1310">
    <property type="match status" value="1"/>
</dbReference>
<dbReference type="InterPro" id="IPR038718">
    <property type="entry name" value="SNF2-like_sf"/>
</dbReference>
<dbReference type="SMART" id="SM00298">
    <property type="entry name" value="CHROMO"/>
    <property type="match status" value="2"/>
</dbReference>
<feature type="region of interest" description="Disordered" evidence="12">
    <location>
        <begin position="1"/>
        <end position="387"/>
    </location>
</feature>
<feature type="domain" description="Helicase C-terminal" evidence="16">
    <location>
        <begin position="1034"/>
        <end position="1197"/>
    </location>
</feature>
<feature type="compositionally biased region" description="Polar residues" evidence="12">
    <location>
        <begin position="1910"/>
        <end position="1925"/>
    </location>
</feature>
<dbReference type="InterPro" id="IPR001650">
    <property type="entry name" value="Helicase_C-like"/>
</dbReference>
<evidence type="ECO:0000256" key="11">
    <source>
        <dbReference type="SAM" id="Coils"/>
    </source>
</evidence>
<dbReference type="Gene3D" id="2.40.50.40">
    <property type="match status" value="2"/>
</dbReference>
<feature type="compositionally biased region" description="Polar residues" evidence="12">
    <location>
        <begin position="1566"/>
        <end position="1575"/>
    </location>
</feature>
<dbReference type="GO" id="GO:0016887">
    <property type="term" value="F:ATP hydrolysis activity"/>
    <property type="evidence" value="ECO:0007669"/>
    <property type="project" value="TreeGrafter"/>
</dbReference>
<dbReference type="SUPFAM" id="SSF57903">
    <property type="entry name" value="FYVE/PHD zinc finger"/>
    <property type="match status" value="1"/>
</dbReference>
<organism evidence="17 18">
    <name type="scientific">Ananas comosus</name>
    <name type="common">Pineapple</name>
    <name type="synonym">Ananas ananas</name>
    <dbReference type="NCBI Taxonomy" id="4615"/>
    <lineage>
        <taxon>Eukaryota</taxon>
        <taxon>Viridiplantae</taxon>
        <taxon>Streptophyta</taxon>
        <taxon>Embryophyta</taxon>
        <taxon>Tracheophyta</taxon>
        <taxon>Spermatophyta</taxon>
        <taxon>Magnoliopsida</taxon>
        <taxon>Liliopsida</taxon>
        <taxon>Poales</taxon>
        <taxon>Bromeliaceae</taxon>
        <taxon>Bromelioideae</taxon>
        <taxon>Ananas</taxon>
    </lineage>
</organism>
<keyword evidence="7" id="KW-0862">Zinc</keyword>
<dbReference type="PROSITE" id="PS50013">
    <property type="entry name" value="CHROMO_2"/>
    <property type="match status" value="1"/>
</dbReference>
<feature type="domain" description="Helicase ATP-binding" evidence="15">
    <location>
        <begin position="743"/>
        <end position="906"/>
    </location>
</feature>
<dbReference type="SMART" id="SM00249">
    <property type="entry name" value="PHD"/>
    <property type="match status" value="1"/>
</dbReference>
<protein>
    <submittedName>
        <fullName evidence="18">Uncharacterized protein LOC109728999 isoform X1</fullName>
    </submittedName>
</protein>
<feature type="compositionally biased region" description="Basic and acidic residues" evidence="12">
    <location>
        <begin position="129"/>
        <end position="138"/>
    </location>
</feature>
<dbReference type="GeneID" id="109728999"/>
<dbReference type="GO" id="GO:0003677">
    <property type="term" value="F:DNA binding"/>
    <property type="evidence" value="ECO:0007669"/>
    <property type="project" value="TreeGrafter"/>
</dbReference>
<evidence type="ECO:0000256" key="2">
    <source>
        <dbReference type="ARBA" id="ARBA00022723"/>
    </source>
</evidence>
<evidence type="ECO:0000256" key="6">
    <source>
        <dbReference type="ARBA" id="ARBA00022801"/>
    </source>
</evidence>
<dbReference type="PROSITE" id="PS01359">
    <property type="entry name" value="ZF_PHD_1"/>
    <property type="match status" value="1"/>
</dbReference>
<evidence type="ECO:0000256" key="7">
    <source>
        <dbReference type="ARBA" id="ARBA00022833"/>
    </source>
</evidence>
<reference evidence="17" key="1">
    <citation type="journal article" date="2015" name="Nat. Genet.">
        <title>The pineapple genome and the evolution of CAM photosynthesis.</title>
        <authorList>
            <person name="Ming R."/>
            <person name="VanBuren R."/>
            <person name="Wai C.M."/>
            <person name="Tang H."/>
            <person name="Schatz M.C."/>
            <person name="Bowers J.E."/>
            <person name="Lyons E."/>
            <person name="Wang M.L."/>
            <person name="Chen J."/>
            <person name="Biggers E."/>
            <person name="Zhang J."/>
            <person name="Huang L."/>
            <person name="Zhang L."/>
            <person name="Miao W."/>
            <person name="Zhang J."/>
            <person name="Ye Z."/>
            <person name="Miao C."/>
            <person name="Lin Z."/>
            <person name="Wang H."/>
            <person name="Zhou H."/>
            <person name="Yim W.C."/>
            <person name="Priest H.D."/>
            <person name="Zheng C."/>
            <person name="Woodhouse M."/>
            <person name="Edger P.P."/>
            <person name="Guyot R."/>
            <person name="Guo H.B."/>
            <person name="Guo H."/>
            <person name="Zheng G."/>
            <person name="Singh R."/>
            <person name="Sharma A."/>
            <person name="Min X."/>
            <person name="Zheng Y."/>
            <person name="Lee H."/>
            <person name="Gurtowski J."/>
            <person name="Sedlazeck F.J."/>
            <person name="Harkess A."/>
            <person name="McKain M.R."/>
            <person name="Liao Z."/>
            <person name="Fang J."/>
            <person name="Liu J."/>
            <person name="Zhang X."/>
            <person name="Zhang Q."/>
            <person name="Hu W."/>
            <person name="Qin Y."/>
            <person name="Wang K."/>
            <person name="Chen L.Y."/>
            <person name="Shirley N."/>
            <person name="Lin Y.R."/>
            <person name="Liu L.Y."/>
            <person name="Hernandez A.G."/>
            <person name="Wright C.L."/>
            <person name="Bulone V."/>
            <person name="Tuskan G.A."/>
            <person name="Heath K."/>
            <person name="Zee F."/>
            <person name="Moore P.H."/>
            <person name="Sunkar R."/>
            <person name="Leebens-Mack J.H."/>
            <person name="Mockler T."/>
            <person name="Bennetzen J.L."/>
            <person name="Freeling M."/>
            <person name="Sankoff D."/>
            <person name="Paterson A.H."/>
            <person name="Zhu X."/>
            <person name="Yang X."/>
            <person name="Smith J.A."/>
            <person name="Cushman J.C."/>
            <person name="Paull R.E."/>
            <person name="Yu Q."/>
        </authorList>
    </citation>
    <scope>NUCLEOTIDE SEQUENCE [LARGE SCALE GENOMIC DNA]</scope>
    <source>
        <strain evidence="17">cv. F153</strain>
    </source>
</reference>
<evidence type="ECO:0000256" key="3">
    <source>
        <dbReference type="ARBA" id="ARBA00022737"/>
    </source>
</evidence>
<dbReference type="GO" id="GO:0005524">
    <property type="term" value="F:ATP binding"/>
    <property type="evidence" value="ECO:0007669"/>
    <property type="project" value="UniProtKB-KW"/>
</dbReference>
<accession>A0A6P5H2K3</accession>
<evidence type="ECO:0000256" key="4">
    <source>
        <dbReference type="ARBA" id="ARBA00022741"/>
    </source>
</evidence>
<dbReference type="PROSITE" id="PS51194">
    <property type="entry name" value="HELICASE_CTER"/>
    <property type="match status" value="1"/>
</dbReference>
<dbReference type="InterPro" id="IPR056882">
    <property type="entry name" value="MOM1_dom"/>
</dbReference>
<feature type="compositionally biased region" description="Acidic residues" evidence="12">
    <location>
        <begin position="223"/>
        <end position="235"/>
    </location>
</feature>
<dbReference type="Proteomes" id="UP000515123">
    <property type="component" value="Linkage group 25"/>
</dbReference>
<dbReference type="InterPro" id="IPR011011">
    <property type="entry name" value="Znf_FYVE_PHD"/>
</dbReference>
<dbReference type="InterPro" id="IPR001965">
    <property type="entry name" value="Znf_PHD"/>
</dbReference>
<dbReference type="PROSITE" id="PS50016">
    <property type="entry name" value="ZF_PHD_2"/>
    <property type="match status" value="1"/>
</dbReference>
<dbReference type="GO" id="GO:0008270">
    <property type="term" value="F:zinc ion binding"/>
    <property type="evidence" value="ECO:0007669"/>
    <property type="project" value="UniProtKB-KW"/>
</dbReference>
<evidence type="ECO:0000256" key="12">
    <source>
        <dbReference type="SAM" id="MobiDB-lite"/>
    </source>
</evidence>
<keyword evidence="5 10" id="KW-0863">Zinc-finger</keyword>
<dbReference type="Pfam" id="PF00628">
    <property type="entry name" value="PHD"/>
    <property type="match status" value="1"/>
</dbReference>
<dbReference type="InterPro" id="IPR013083">
    <property type="entry name" value="Znf_RING/FYVE/PHD"/>
</dbReference>
<dbReference type="Gene3D" id="3.30.40.10">
    <property type="entry name" value="Zinc/RING finger domain, C3HC4 (zinc finger)"/>
    <property type="match status" value="1"/>
</dbReference>
<gene>
    <name evidence="18" type="primary">LOC109728999</name>
</gene>
<feature type="compositionally biased region" description="Basic and acidic residues" evidence="12">
    <location>
        <begin position="2022"/>
        <end position="2038"/>
    </location>
</feature>
<feature type="compositionally biased region" description="Polar residues" evidence="12">
    <location>
        <begin position="293"/>
        <end position="305"/>
    </location>
</feature>
<dbReference type="Pfam" id="PF25029">
    <property type="entry name" value="MOM1"/>
    <property type="match status" value="1"/>
</dbReference>
<feature type="compositionally biased region" description="Low complexity" evidence="12">
    <location>
        <begin position="84"/>
        <end position="97"/>
    </location>
</feature>
<feature type="region of interest" description="Disordered" evidence="12">
    <location>
        <begin position="1310"/>
        <end position="1415"/>
    </location>
</feature>
<dbReference type="InterPro" id="IPR049730">
    <property type="entry name" value="SNF2/RAD54-like_C"/>
</dbReference>
<dbReference type="PANTHER" id="PTHR45623">
    <property type="entry name" value="CHROMODOMAIN-HELICASE-DNA-BINDING PROTEIN 3-RELATED-RELATED"/>
    <property type="match status" value="1"/>
</dbReference>
<evidence type="ECO:0000256" key="5">
    <source>
        <dbReference type="ARBA" id="ARBA00022771"/>
    </source>
</evidence>
<evidence type="ECO:0000256" key="9">
    <source>
        <dbReference type="ARBA" id="ARBA00023242"/>
    </source>
</evidence>
<evidence type="ECO:0000256" key="1">
    <source>
        <dbReference type="ARBA" id="ARBA00004123"/>
    </source>
</evidence>
<dbReference type="RefSeq" id="XP_020115171.1">
    <property type="nucleotide sequence ID" value="XM_020259582.1"/>
</dbReference>
<feature type="compositionally biased region" description="Polar residues" evidence="12">
    <location>
        <begin position="1583"/>
        <end position="1593"/>
    </location>
</feature>
<feature type="region of interest" description="Disordered" evidence="12">
    <location>
        <begin position="1566"/>
        <end position="1595"/>
    </location>
</feature>
<dbReference type="PROSITE" id="PS51192">
    <property type="entry name" value="HELICASE_ATP_BIND_1"/>
    <property type="match status" value="1"/>
</dbReference>
<dbReference type="InterPro" id="IPR019786">
    <property type="entry name" value="Zinc_finger_PHD-type_CS"/>
</dbReference>
<dbReference type="Gene3D" id="3.40.50.300">
    <property type="entry name" value="P-loop containing nucleotide triphosphate hydrolases"/>
    <property type="match status" value="1"/>
</dbReference>
<reference evidence="18" key="2">
    <citation type="submission" date="2025-08" db="UniProtKB">
        <authorList>
            <consortium name="RefSeq"/>
        </authorList>
    </citation>
    <scope>IDENTIFICATION</scope>
    <source>
        <tissue evidence="18">Leaf</tissue>
    </source>
</reference>
<dbReference type="CDD" id="cd18793">
    <property type="entry name" value="SF2_C_SNF"/>
    <property type="match status" value="1"/>
</dbReference>
<evidence type="ECO:0000259" key="16">
    <source>
        <dbReference type="PROSITE" id="PS51194"/>
    </source>
</evidence>
<dbReference type="PANTHER" id="PTHR45623:SF13">
    <property type="entry name" value="HELICASE PROTEIN MOM1"/>
    <property type="match status" value="1"/>
</dbReference>
<feature type="domain" description="PHD-type" evidence="14">
    <location>
        <begin position="494"/>
        <end position="543"/>
    </location>
</feature>
<evidence type="ECO:0000313" key="18">
    <source>
        <dbReference type="RefSeq" id="XP_020115171.1"/>
    </source>
</evidence>
<dbReference type="OrthoDB" id="885191at2759"/>
<feature type="domain" description="Chromo" evidence="13">
    <location>
        <begin position="620"/>
        <end position="701"/>
    </location>
</feature>
<evidence type="ECO:0000256" key="8">
    <source>
        <dbReference type="ARBA" id="ARBA00022840"/>
    </source>
</evidence>
<evidence type="ECO:0000256" key="10">
    <source>
        <dbReference type="PROSITE-ProRule" id="PRU00146"/>
    </source>
</evidence>
<feature type="region of interest" description="Disordered" evidence="12">
    <location>
        <begin position="2143"/>
        <end position="2228"/>
    </location>
</feature>
<keyword evidence="17" id="KW-1185">Reference proteome</keyword>
<comment type="subcellular location">
    <subcellularLocation>
        <location evidence="1">Nucleus</location>
    </subcellularLocation>
</comment>
<dbReference type="GO" id="GO:0005634">
    <property type="term" value="C:nucleus"/>
    <property type="evidence" value="ECO:0007669"/>
    <property type="project" value="UniProtKB-SubCell"/>
</dbReference>
<feature type="coiled-coil region" evidence="11">
    <location>
        <begin position="1705"/>
        <end position="1732"/>
    </location>
</feature>
<dbReference type="SUPFAM" id="SSF54160">
    <property type="entry name" value="Chromo domain-like"/>
    <property type="match status" value="2"/>
</dbReference>
<keyword evidence="11" id="KW-0175">Coiled coil</keyword>
<keyword evidence="8" id="KW-0067">ATP-binding</keyword>
<keyword evidence="9" id="KW-0539">Nucleus</keyword>
<feature type="compositionally biased region" description="Polar residues" evidence="12">
    <location>
        <begin position="1364"/>
        <end position="1386"/>
    </location>
</feature>
<feature type="compositionally biased region" description="Low complexity" evidence="12">
    <location>
        <begin position="140"/>
        <end position="159"/>
    </location>
</feature>
<evidence type="ECO:0000259" key="14">
    <source>
        <dbReference type="PROSITE" id="PS50016"/>
    </source>
</evidence>
<dbReference type="SUPFAM" id="SSF52540">
    <property type="entry name" value="P-loop containing nucleoside triphosphate hydrolases"/>
    <property type="match status" value="2"/>
</dbReference>
<dbReference type="Pfam" id="PF00176">
    <property type="entry name" value="SNF2-rel_dom"/>
    <property type="match status" value="1"/>
</dbReference>
<dbReference type="InterPro" id="IPR000330">
    <property type="entry name" value="SNF2_N"/>
</dbReference>
<evidence type="ECO:0000259" key="13">
    <source>
        <dbReference type="PROSITE" id="PS50013"/>
    </source>
</evidence>
<dbReference type="GO" id="GO:0042393">
    <property type="term" value="F:histone binding"/>
    <property type="evidence" value="ECO:0007669"/>
    <property type="project" value="TreeGrafter"/>
</dbReference>
<feature type="compositionally biased region" description="Polar residues" evidence="12">
    <location>
        <begin position="2007"/>
        <end position="2018"/>
    </location>
</feature>
<dbReference type="Pfam" id="PF00385">
    <property type="entry name" value="Chromo"/>
    <property type="match status" value="1"/>
</dbReference>